<dbReference type="GO" id="GO:0046677">
    <property type="term" value="P:response to antibiotic"/>
    <property type="evidence" value="ECO:0007669"/>
    <property type="project" value="UniProtKB-KW"/>
</dbReference>
<keyword evidence="8" id="KW-0046">Antibiotic resistance</keyword>
<organism evidence="10 11">
    <name type="scientific">Longimycelium tulufanense</name>
    <dbReference type="NCBI Taxonomy" id="907463"/>
    <lineage>
        <taxon>Bacteria</taxon>
        <taxon>Bacillati</taxon>
        <taxon>Actinomycetota</taxon>
        <taxon>Actinomycetes</taxon>
        <taxon>Pseudonocardiales</taxon>
        <taxon>Pseudonocardiaceae</taxon>
        <taxon>Longimycelium</taxon>
    </lineage>
</organism>
<evidence type="ECO:0000256" key="6">
    <source>
        <dbReference type="ARBA" id="ARBA00022967"/>
    </source>
</evidence>
<comment type="caution">
    <text evidence="10">The sequence shown here is derived from an EMBL/GenBank/DDBJ whole genome shotgun (WGS) entry which is preliminary data.</text>
</comment>
<dbReference type="GO" id="GO:0016887">
    <property type="term" value="F:ATP hydrolysis activity"/>
    <property type="evidence" value="ECO:0007669"/>
    <property type="project" value="InterPro"/>
</dbReference>
<sequence length="279" mass="30846">MSWVVEVEGLVKRYGRKTAVDGVSFRIAPGEVFGLLGPNGAGKTTIVQILAGLRQRGSGQVSVLGRDPAKPRRAWRDRIGVVPQSTNDHADWRVGELVGLFGRFFADPLPVSEALAQVGLADEHDQLVRKLSGGQRRRLDVAIGVVGRPELLFLDEPTTGFDPEARREFWRFVRELSGRGTAILLTTHYLDEAEQLADRVCVLDRGVIRQLATPAELGAHRDDAVVSWTGPAGPEQVRTDDVNAVLRGLVDRFGWQVQDLQVRRLSLEERYLDLIGRSS</sequence>
<dbReference type="InterPro" id="IPR003439">
    <property type="entry name" value="ABC_transporter-like_ATP-bd"/>
</dbReference>
<dbReference type="GO" id="GO:0005886">
    <property type="term" value="C:plasma membrane"/>
    <property type="evidence" value="ECO:0007669"/>
    <property type="project" value="UniProtKB-SubCell"/>
</dbReference>
<accession>A0A8J3FUQ8</accession>
<name>A0A8J3FUQ8_9PSEU</name>
<dbReference type="GO" id="GO:0005524">
    <property type="term" value="F:ATP binding"/>
    <property type="evidence" value="ECO:0007669"/>
    <property type="project" value="UniProtKB-KW"/>
</dbReference>
<dbReference type="PROSITE" id="PS00211">
    <property type="entry name" value="ABC_TRANSPORTER_1"/>
    <property type="match status" value="1"/>
</dbReference>
<evidence type="ECO:0000256" key="7">
    <source>
        <dbReference type="ARBA" id="ARBA00023136"/>
    </source>
</evidence>
<dbReference type="SUPFAM" id="SSF52540">
    <property type="entry name" value="P-loop containing nucleoside triphosphate hydrolases"/>
    <property type="match status" value="1"/>
</dbReference>
<proteinExistence type="predicted"/>
<reference evidence="10" key="2">
    <citation type="submission" date="2020-09" db="EMBL/GenBank/DDBJ databases">
        <authorList>
            <person name="Sun Q."/>
            <person name="Zhou Y."/>
        </authorList>
    </citation>
    <scope>NUCLEOTIDE SEQUENCE</scope>
    <source>
        <strain evidence="10">CGMCC 4.5737</strain>
    </source>
</reference>
<dbReference type="PANTHER" id="PTHR42711">
    <property type="entry name" value="ABC TRANSPORTER ATP-BINDING PROTEIN"/>
    <property type="match status" value="1"/>
</dbReference>
<dbReference type="Gene3D" id="3.40.50.300">
    <property type="entry name" value="P-loop containing nucleotide triphosphate hydrolases"/>
    <property type="match status" value="1"/>
</dbReference>
<reference evidence="10" key="1">
    <citation type="journal article" date="2014" name="Int. J. Syst. Evol. Microbiol.">
        <title>Complete genome sequence of Corynebacterium casei LMG S-19264T (=DSM 44701T), isolated from a smear-ripened cheese.</title>
        <authorList>
            <consortium name="US DOE Joint Genome Institute (JGI-PGF)"/>
            <person name="Walter F."/>
            <person name="Albersmeier A."/>
            <person name="Kalinowski J."/>
            <person name="Ruckert C."/>
        </authorList>
    </citation>
    <scope>NUCLEOTIDE SEQUENCE</scope>
    <source>
        <strain evidence="10">CGMCC 4.5737</strain>
    </source>
</reference>
<dbReference type="AlphaFoldDB" id="A0A8J3FUQ8"/>
<dbReference type="InterPro" id="IPR027417">
    <property type="entry name" value="P-loop_NTPase"/>
</dbReference>
<dbReference type="PROSITE" id="PS50893">
    <property type="entry name" value="ABC_TRANSPORTER_2"/>
    <property type="match status" value="1"/>
</dbReference>
<dbReference type="CDD" id="cd03230">
    <property type="entry name" value="ABC_DR_subfamily_A"/>
    <property type="match status" value="1"/>
</dbReference>
<evidence type="ECO:0000256" key="3">
    <source>
        <dbReference type="ARBA" id="ARBA00022475"/>
    </source>
</evidence>
<comment type="subcellular location">
    <subcellularLocation>
        <location evidence="1">Cell membrane</location>
        <topology evidence="1">Peripheral membrane protein</topology>
    </subcellularLocation>
</comment>
<evidence type="ECO:0000256" key="5">
    <source>
        <dbReference type="ARBA" id="ARBA00022840"/>
    </source>
</evidence>
<dbReference type="InterPro" id="IPR003593">
    <property type="entry name" value="AAA+_ATPase"/>
</dbReference>
<keyword evidence="11" id="KW-1185">Reference proteome</keyword>
<dbReference type="Proteomes" id="UP000637578">
    <property type="component" value="Unassembled WGS sequence"/>
</dbReference>
<keyword evidence="3" id="KW-1003">Cell membrane</keyword>
<evidence type="ECO:0000256" key="1">
    <source>
        <dbReference type="ARBA" id="ARBA00004202"/>
    </source>
</evidence>
<feature type="domain" description="ABC transporter" evidence="9">
    <location>
        <begin position="5"/>
        <end position="230"/>
    </location>
</feature>
<evidence type="ECO:0000256" key="4">
    <source>
        <dbReference type="ARBA" id="ARBA00022741"/>
    </source>
</evidence>
<dbReference type="RefSeq" id="WP_189058990.1">
    <property type="nucleotide sequence ID" value="NZ_BMMK01000016.1"/>
</dbReference>
<evidence type="ECO:0000313" key="11">
    <source>
        <dbReference type="Proteomes" id="UP000637578"/>
    </source>
</evidence>
<keyword evidence="7" id="KW-0472">Membrane</keyword>
<keyword evidence="2" id="KW-0813">Transport</keyword>
<dbReference type="SMART" id="SM00382">
    <property type="entry name" value="AAA"/>
    <property type="match status" value="1"/>
</dbReference>
<dbReference type="FunFam" id="3.40.50.300:FF:000589">
    <property type="entry name" value="ABC transporter, ATP-binding subunit"/>
    <property type="match status" value="1"/>
</dbReference>
<keyword evidence="5" id="KW-0067">ATP-binding</keyword>
<keyword evidence="4" id="KW-0547">Nucleotide-binding</keyword>
<evidence type="ECO:0000256" key="8">
    <source>
        <dbReference type="ARBA" id="ARBA00023251"/>
    </source>
</evidence>
<evidence type="ECO:0000313" key="10">
    <source>
        <dbReference type="EMBL" id="GGM61022.1"/>
    </source>
</evidence>
<evidence type="ECO:0000256" key="2">
    <source>
        <dbReference type="ARBA" id="ARBA00022448"/>
    </source>
</evidence>
<dbReference type="PANTHER" id="PTHR42711:SF17">
    <property type="entry name" value="ABC TRANSPORTER ATP-BINDING PROTEIN"/>
    <property type="match status" value="1"/>
</dbReference>
<dbReference type="EMBL" id="BMMK01000016">
    <property type="protein sequence ID" value="GGM61022.1"/>
    <property type="molecule type" value="Genomic_DNA"/>
</dbReference>
<dbReference type="Pfam" id="PF00005">
    <property type="entry name" value="ABC_tran"/>
    <property type="match status" value="1"/>
</dbReference>
<keyword evidence="6" id="KW-1278">Translocase</keyword>
<dbReference type="InterPro" id="IPR050763">
    <property type="entry name" value="ABC_transporter_ATP-binding"/>
</dbReference>
<dbReference type="InterPro" id="IPR017871">
    <property type="entry name" value="ABC_transporter-like_CS"/>
</dbReference>
<protein>
    <submittedName>
        <fullName evidence="10">ABC transporter</fullName>
    </submittedName>
</protein>
<gene>
    <name evidence="10" type="ORF">GCM10012275_35090</name>
</gene>
<evidence type="ECO:0000259" key="9">
    <source>
        <dbReference type="PROSITE" id="PS50893"/>
    </source>
</evidence>